<protein>
    <submittedName>
        <fullName evidence="2">Uncharacterized protein</fullName>
    </submittedName>
</protein>
<evidence type="ECO:0000313" key="2">
    <source>
        <dbReference type="EMBL" id="KIM20938.1"/>
    </source>
</evidence>
<feature type="compositionally biased region" description="Acidic residues" evidence="1">
    <location>
        <begin position="171"/>
        <end position="218"/>
    </location>
</feature>
<name>A0A0C2W348_SERVB</name>
<accession>A0A0C2W348</accession>
<keyword evidence="3" id="KW-1185">Reference proteome</keyword>
<dbReference type="AlphaFoldDB" id="A0A0C2W348"/>
<feature type="region of interest" description="Disordered" evidence="1">
    <location>
        <begin position="1"/>
        <end position="70"/>
    </location>
</feature>
<feature type="compositionally biased region" description="Basic residues" evidence="1">
    <location>
        <begin position="33"/>
        <end position="42"/>
    </location>
</feature>
<reference evidence="3" key="2">
    <citation type="submission" date="2015-01" db="EMBL/GenBank/DDBJ databases">
        <title>Evolutionary Origins and Diversification of the Mycorrhizal Mutualists.</title>
        <authorList>
            <consortium name="DOE Joint Genome Institute"/>
            <consortium name="Mycorrhizal Genomics Consortium"/>
            <person name="Kohler A."/>
            <person name="Kuo A."/>
            <person name="Nagy L.G."/>
            <person name="Floudas D."/>
            <person name="Copeland A."/>
            <person name="Barry K.W."/>
            <person name="Cichocki N."/>
            <person name="Veneault-Fourrey C."/>
            <person name="LaButti K."/>
            <person name="Lindquist E.A."/>
            <person name="Lipzen A."/>
            <person name="Lundell T."/>
            <person name="Morin E."/>
            <person name="Murat C."/>
            <person name="Riley R."/>
            <person name="Ohm R."/>
            <person name="Sun H."/>
            <person name="Tunlid A."/>
            <person name="Henrissat B."/>
            <person name="Grigoriev I.V."/>
            <person name="Hibbett D.S."/>
            <person name="Martin F."/>
        </authorList>
    </citation>
    <scope>NUCLEOTIDE SEQUENCE [LARGE SCALE GENOMIC DNA]</scope>
    <source>
        <strain evidence="3">MAFF 305830</strain>
    </source>
</reference>
<organism evidence="2 3">
    <name type="scientific">Serendipita vermifera MAFF 305830</name>
    <dbReference type="NCBI Taxonomy" id="933852"/>
    <lineage>
        <taxon>Eukaryota</taxon>
        <taxon>Fungi</taxon>
        <taxon>Dikarya</taxon>
        <taxon>Basidiomycota</taxon>
        <taxon>Agaricomycotina</taxon>
        <taxon>Agaricomycetes</taxon>
        <taxon>Sebacinales</taxon>
        <taxon>Serendipitaceae</taxon>
        <taxon>Serendipita</taxon>
    </lineage>
</organism>
<sequence length="393" mass="43383">MPPATKKVTQRNNTPKGAVKGSASTSRDSSKTPSKKAAKKAAPRKEPHLLPKPTGEANRKPRPGRPGYMVRPASMLSKQEFKNVKLTVKKWTYKYLDVTKHYGQQTLDDRNKVVQACREAHECLRLYENDWLTIRLMTECLATSTKNYKYEDWDATLLRRKVKWKVAPDEATLDGDEPIEDDDSDDNSDDDSDDSDEDEDSEEDEENSGNNGEGDDPEGEQKDGQSDQEEPEGGDGGDEDEEDNGEQDSDSSQQDAIRARTGPNRTPRIPAPVIRTPPALTLDEVLGSGVPRSKKGKKPSPAAKGSKNKENVGPKKKKAPAAAKSSTASKSLPGTTTTTKSSGSSTATREKTPARPPAKPLTMQRAEEKKRKRKRAQEDDEEEEVQRPSKRAK</sequence>
<dbReference type="Proteomes" id="UP000054097">
    <property type="component" value="Unassembled WGS sequence"/>
</dbReference>
<feature type="compositionally biased region" description="Acidic residues" evidence="1">
    <location>
        <begin position="226"/>
        <end position="249"/>
    </location>
</feature>
<feature type="region of interest" description="Disordered" evidence="1">
    <location>
        <begin position="169"/>
        <end position="393"/>
    </location>
</feature>
<dbReference type="HOGENOM" id="CLU_708160_0_0_1"/>
<dbReference type="EMBL" id="KN824400">
    <property type="protein sequence ID" value="KIM20938.1"/>
    <property type="molecule type" value="Genomic_DNA"/>
</dbReference>
<feature type="compositionally biased region" description="Low complexity" evidence="1">
    <location>
        <begin position="320"/>
        <end position="347"/>
    </location>
</feature>
<reference evidence="2 3" key="1">
    <citation type="submission" date="2014-04" db="EMBL/GenBank/DDBJ databases">
        <authorList>
            <consortium name="DOE Joint Genome Institute"/>
            <person name="Kuo A."/>
            <person name="Zuccaro A."/>
            <person name="Kohler A."/>
            <person name="Nagy L.G."/>
            <person name="Floudas D."/>
            <person name="Copeland A."/>
            <person name="Barry K.W."/>
            <person name="Cichocki N."/>
            <person name="Veneault-Fourrey C."/>
            <person name="LaButti K."/>
            <person name="Lindquist E.A."/>
            <person name="Lipzen A."/>
            <person name="Lundell T."/>
            <person name="Morin E."/>
            <person name="Murat C."/>
            <person name="Sun H."/>
            <person name="Tunlid A."/>
            <person name="Henrissat B."/>
            <person name="Grigoriev I.V."/>
            <person name="Hibbett D.S."/>
            <person name="Martin F."/>
            <person name="Nordberg H.P."/>
            <person name="Cantor M.N."/>
            <person name="Hua S.X."/>
        </authorList>
    </citation>
    <scope>NUCLEOTIDE SEQUENCE [LARGE SCALE GENOMIC DNA]</scope>
    <source>
        <strain evidence="2 3">MAFF 305830</strain>
    </source>
</reference>
<gene>
    <name evidence="2" type="ORF">M408DRAFT_333749</name>
</gene>
<evidence type="ECO:0000313" key="3">
    <source>
        <dbReference type="Proteomes" id="UP000054097"/>
    </source>
</evidence>
<proteinExistence type="predicted"/>
<evidence type="ECO:0000256" key="1">
    <source>
        <dbReference type="SAM" id="MobiDB-lite"/>
    </source>
</evidence>